<dbReference type="KEGG" id="arev:RVR_3907"/>
<accession>A0A7U3VNR4</accession>
<proteinExistence type="predicted"/>
<keyword evidence="1" id="KW-0812">Transmembrane</keyword>
<reference evidence="2 3" key="3">
    <citation type="journal article" date="2011" name="Nat. Chem. Biol.">
        <title>Reveromycin A biosynthesis uses RevG and RevJ for stereospecific spiroacetal formation.</title>
        <authorList>
            <person name="Takahashi S."/>
            <person name="Toyoda A."/>
            <person name="Sekiyama Y."/>
            <person name="Takagi H."/>
            <person name="Nogawa T."/>
            <person name="Uramoto M."/>
            <person name="Suzuki R."/>
            <person name="Koshino H."/>
            <person name="Kumano T."/>
            <person name="Panthee S."/>
            <person name="Dairi T."/>
            <person name="Ishikawa J."/>
            <person name="Ikeda H."/>
            <person name="Sakaki Y."/>
            <person name="Osada H."/>
        </authorList>
    </citation>
    <scope>NUCLEOTIDE SEQUENCE [LARGE SCALE GENOMIC DNA]</scope>
    <source>
        <strain evidence="2 3">SN-593</strain>
    </source>
</reference>
<evidence type="ECO:0000313" key="3">
    <source>
        <dbReference type="Proteomes" id="UP000595703"/>
    </source>
</evidence>
<keyword evidence="3" id="KW-1185">Reference proteome</keyword>
<sequence>MNRMDRLTSFDPKLSFLHVYLRGRIDRLRNEEDMSRGASAVEWVVISAIVVAIVAAVGFIIKNALSDKASSVGNCIGDTDGSNNGC</sequence>
<evidence type="ECO:0000313" key="2">
    <source>
        <dbReference type="EMBL" id="BBA97925.1"/>
    </source>
</evidence>
<reference evidence="2 3" key="1">
    <citation type="journal article" date="2010" name="J. Bacteriol.">
        <title>Biochemical characterization of a novel indole prenyltransferase from Streptomyces sp. SN-593.</title>
        <authorList>
            <person name="Takahashi S."/>
            <person name="Takagi H."/>
            <person name="Toyoda A."/>
            <person name="Uramoto M."/>
            <person name="Nogawa T."/>
            <person name="Ueki M."/>
            <person name="Sakaki Y."/>
            <person name="Osada H."/>
        </authorList>
    </citation>
    <scope>NUCLEOTIDE SEQUENCE [LARGE SCALE GENOMIC DNA]</scope>
    <source>
        <strain evidence="2 3">SN-593</strain>
    </source>
</reference>
<dbReference type="EMBL" id="AP018365">
    <property type="protein sequence ID" value="BBA97925.1"/>
    <property type="molecule type" value="Genomic_DNA"/>
</dbReference>
<dbReference type="Proteomes" id="UP000595703">
    <property type="component" value="Chromosome"/>
</dbReference>
<name>A0A7U3VNR4_9ACTN</name>
<keyword evidence="1" id="KW-1133">Transmembrane helix</keyword>
<dbReference type="AlphaFoldDB" id="A0A7U3VNR4"/>
<organism evidence="2 3">
    <name type="scientific">Actinacidiphila reveromycinica</name>
    <dbReference type="NCBI Taxonomy" id="659352"/>
    <lineage>
        <taxon>Bacteria</taxon>
        <taxon>Bacillati</taxon>
        <taxon>Actinomycetota</taxon>
        <taxon>Actinomycetes</taxon>
        <taxon>Kitasatosporales</taxon>
        <taxon>Streptomycetaceae</taxon>
        <taxon>Actinacidiphila</taxon>
    </lineage>
</organism>
<protein>
    <submittedName>
        <fullName evidence="2">Uncharacterized protein</fullName>
    </submittedName>
</protein>
<reference evidence="2 3" key="2">
    <citation type="journal article" date="2011" name="J. Antibiot.">
        <title>Furaquinocins I and J: novel polyketide isoprenoid hybrid compounds from Streptomyces reveromyceticus SN-593.</title>
        <authorList>
            <person name="Panthee S."/>
            <person name="Takahashi S."/>
            <person name="Takagi H."/>
            <person name="Nogawa T."/>
            <person name="Oowada E."/>
            <person name="Uramoto M."/>
            <person name="Osada H."/>
        </authorList>
    </citation>
    <scope>NUCLEOTIDE SEQUENCE [LARGE SCALE GENOMIC DNA]</scope>
    <source>
        <strain evidence="2 3">SN-593</strain>
    </source>
</reference>
<feature type="transmembrane region" description="Helical" evidence="1">
    <location>
        <begin position="40"/>
        <end position="61"/>
    </location>
</feature>
<reference evidence="2 3" key="4">
    <citation type="journal article" date="2020" name="Sci. Rep.">
        <title>beta-carboline chemical signals induce reveromycin production through a LuxR family regulator in Streptomyces sp. SN-593.</title>
        <authorList>
            <person name="Panthee S."/>
            <person name="Kito N."/>
            <person name="Hayashi T."/>
            <person name="Shimizu T."/>
            <person name="Ishikawa J."/>
            <person name="Hamamoto H."/>
            <person name="Osada H."/>
            <person name="Takahashi S."/>
        </authorList>
    </citation>
    <scope>NUCLEOTIDE SEQUENCE [LARGE SCALE GENOMIC DNA]</scope>
    <source>
        <strain evidence="2 3">SN-593</strain>
    </source>
</reference>
<gene>
    <name evidence="2" type="ORF">RVR_3907</name>
</gene>
<evidence type="ECO:0000256" key="1">
    <source>
        <dbReference type="SAM" id="Phobius"/>
    </source>
</evidence>
<keyword evidence="1" id="KW-0472">Membrane</keyword>